<dbReference type="Proteomes" id="UP001152607">
    <property type="component" value="Unassembled WGS sequence"/>
</dbReference>
<keyword evidence="2" id="KW-1185">Reference proteome</keyword>
<reference evidence="1" key="1">
    <citation type="submission" date="2023-01" db="EMBL/GenBank/DDBJ databases">
        <authorList>
            <person name="Van Ghelder C."/>
            <person name="Rancurel C."/>
        </authorList>
    </citation>
    <scope>NUCLEOTIDE SEQUENCE</scope>
    <source>
        <strain evidence="1">CNCM I-4278</strain>
    </source>
</reference>
<dbReference type="AlphaFoldDB" id="A0A9W4UM22"/>
<protein>
    <submittedName>
        <fullName evidence="1">Uncharacterized protein</fullName>
    </submittedName>
</protein>
<comment type="caution">
    <text evidence="1">The sequence shown here is derived from an EMBL/GenBank/DDBJ whole genome shotgun (WGS) entry which is preliminary data.</text>
</comment>
<organism evidence="1 2">
    <name type="scientific">Periconia digitata</name>
    <dbReference type="NCBI Taxonomy" id="1303443"/>
    <lineage>
        <taxon>Eukaryota</taxon>
        <taxon>Fungi</taxon>
        <taxon>Dikarya</taxon>
        <taxon>Ascomycota</taxon>
        <taxon>Pezizomycotina</taxon>
        <taxon>Dothideomycetes</taxon>
        <taxon>Pleosporomycetidae</taxon>
        <taxon>Pleosporales</taxon>
        <taxon>Massarineae</taxon>
        <taxon>Periconiaceae</taxon>
        <taxon>Periconia</taxon>
    </lineage>
</organism>
<accession>A0A9W4UM22</accession>
<name>A0A9W4UM22_9PLEO</name>
<evidence type="ECO:0000313" key="1">
    <source>
        <dbReference type="EMBL" id="CAI6338455.1"/>
    </source>
</evidence>
<gene>
    <name evidence="1" type="ORF">PDIGIT_LOCUS11583</name>
</gene>
<sequence length="50" mass="5780">MYGAESLFFISPMFPFGGLRSWLWTDGSCARDRAIGLDKVCLLRVRVQRR</sequence>
<evidence type="ECO:0000313" key="2">
    <source>
        <dbReference type="Proteomes" id="UP001152607"/>
    </source>
</evidence>
<proteinExistence type="predicted"/>
<dbReference type="EMBL" id="CAOQHR010000008">
    <property type="protein sequence ID" value="CAI6338455.1"/>
    <property type="molecule type" value="Genomic_DNA"/>
</dbReference>